<comment type="caution">
    <text evidence="2">The sequence shown here is derived from an EMBL/GenBank/DDBJ whole genome shotgun (WGS) entry which is preliminary data.</text>
</comment>
<evidence type="ECO:0000256" key="1">
    <source>
        <dbReference type="SAM" id="MobiDB-lite"/>
    </source>
</evidence>
<gene>
    <name evidence="2" type="ORF">HYH02_000087</name>
</gene>
<feature type="region of interest" description="Disordered" evidence="1">
    <location>
        <begin position="428"/>
        <end position="452"/>
    </location>
</feature>
<reference evidence="2" key="1">
    <citation type="journal article" date="2020" name="bioRxiv">
        <title>Comparative genomics of Chlamydomonas.</title>
        <authorList>
            <person name="Craig R.J."/>
            <person name="Hasan A.R."/>
            <person name="Ness R.W."/>
            <person name="Keightley P.D."/>
        </authorList>
    </citation>
    <scope>NUCLEOTIDE SEQUENCE</scope>
    <source>
        <strain evidence="2">CCAP 11/173</strain>
    </source>
</reference>
<dbReference type="AlphaFoldDB" id="A0A835WLK3"/>
<keyword evidence="3" id="KW-1185">Reference proteome</keyword>
<sequence length="452" mass="48218">MPLYFEEVAPDPKAKKDKDASKQQRPAILVERKGPPPAPMHLESQVVPTLIRKVGDWKTGRISQAMCEAYLDRHTLVFDRELLTKLFTEADYQKEGSVDTRALTIAIAGRFPKREHTADWRLLTALLLGLPELVLTTDAEVTQLRTTHERPAGGGTYNSGNIWDSPPPPLPPVRRRTGSGRSTVGKVTAHERSPEWLDTLNRTTAAASLSAGGSPLASTAGSFSTGTASLNASMLRTGSVGAMDAGGAGVVGTTGGLKQMTQIADEARLNAALVGGGASTFATQREFADWSRGLEVMPRLASDSAGPGPGPGSEFGAGGSTVRTATHLGSPKAQVRVWAAPLPPSAISLPSSALRTLRETVRNTANTKPDFVKGVKPLDSHELDMKKTLGEPLDVAMSLARVEPVRSTKVLPNSDYVTWGDHANCRTGPTGWDSKHPTARAQDTGEHKYPWC</sequence>
<evidence type="ECO:0000313" key="3">
    <source>
        <dbReference type="Proteomes" id="UP000613740"/>
    </source>
</evidence>
<accession>A0A835WLK3</accession>
<name>A0A835WLK3_9CHLO</name>
<dbReference type="EMBL" id="JAEHOD010000012">
    <property type="protein sequence ID" value="KAG2449983.1"/>
    <property type="molecule type" value="Genomic_DNA"/>
</dbReference>
<dbReference type="OrthoDB" id="548763at2759"/>
<feature type="compositionally biased region" description="Basic and acidic residues" evidence="1">
    <location>
        <begin position="10"/>
        <end position="22"/>
    </location>
</feature>
<evidence type="ECO:0000313" key="2">
    <source>
        <dbReference type="EMBL" id="KAG2449983.1"/>
    </source>
</evidence>
<dbReference type="Proteomes" id="UP000613740">
    <property type="component" value="Unassembled WGS sequence"/>
</dbReference>
<protein>
    <submittedName>
        <fullName evidence="2">Uncharacterized protein</fullName>
    </submittedName>
</protein>
<proteinExistence type="predicted"/>
<feature type="compositionally biased region" description="Basic and acidic residues" evidence="1">
    <location>
        <begin position="443"/>
        <end position="452"/>
    </location>
</feature>
<feature type="region of interest" description="Disordered" evidence="1">
    <location>
        <begin position="1"/>
        <end position="26"/>
    </location>
</feature>
<organism evidence="2 3">
    <name type="scientific">Chlamydomonas schloesseri</name>
    <dbReference type="NCBI Taxonomy" id="2026947"/>
    <lineage>
        <taxon>Eukaryota</taxon>
        <taxon>Viridiplantae</taxon>
        <taxon>Chlorophyta</taxon>
        <taxon>core chlorophytes</taxon>
        <taxon>Chlorophyceae</taxon>
        <taxon>CS clade</taxon>
        <taxon>Chlamydomonadales</taxon>
        <taxon>Chlamydomonadaceae</taxon>
        <taxon>Chlamydomonas</taxon>
    </lineage>
</organism>
<feature type="region of interest" description="Disordered" evidence="1">
    <location>
        <begin position="144"/>
        <end position="194"/>
    </location>
</feature>